<protein>
    <submittedName>
        <fullName evidence="1">(apollo) hypothetical protein</fullName>
    </submittedName>
</protein>
<proteinExistence type="predicted"/>
<keyword evidence="2" id="KW-1185">Reference proteome</keyword>
<evidence type="ECO:0000313" key="2">
    <source>
        <dbReference type="Proteomes" id="UP000691718"/>
    </source>
</evidence>
<comment type="caution">
    <text evidence="1">The sequence shown here is derived from an EMBL/GenBank/DDBJ whole genome shotgun (WGS) entry which is preliminary data.</text>
</comment>
<sequence>MKDCLEIKYRDLSCFCGPEPGRCMCFSPRHHVLVKKCAPYYRCTSSFSDIISNDISAQLASVHCPEDNNNDFDNITKYTETTDDLIYVDNPDFPILSDIQNTQTRSLDTTSVISNSEDDLMDAKFGILSDTQENQTRSLDMPSTTNKWSIKCNQCSVPITGKYKAKCMACKKYYCDECVDGPIYFDYICDICYGD</sequence>
<name>A0A8S3WI68_PARAO</name>
<evidence type="ECO:0000313" key="1">
    <source>
        <dbReference type="EMBL" id="CAG4961271.1"/>
    </source>
</evidence>
<organism evidence="1 2">
    <name type="scientific">Parnassius apollo</name>
    <name type="common">Apollo butterfly</name>
    <name type="synonym">Papilio apollo</name>
    <dbReference type="NCBI Taxonomy" id="110799"/>
    <lineage>
        <taxon>Eukaryota</taxon>
        <taxon>Metazoa</taxon>
        <taxon>Ecdysozoa</taxon>
        <taxon>Arthropoda</taxon>
        <taxon>Hexapoda</taxon>
        <taxon>Insecta</taxon>
        <taxon>Pterygota</taxon>
        <taxon>Neoptera</taxon>
        <taxon>Endopterygota</taxon>
        <taxon>Lepidoptera</taxon>
        <taxon>Glossata</taxon>
        <taxon>Ditrysia</taxon>
        <taxon>Papilionoidea</taxon>
        <taxon>Papilionidae</taxon>
        <taxon>Parnassiinae</taxon>
        <taxon>Parnassini</taxon>
        <taxon>Parnassius</taxon>
        <taxon>Parnassius</taxon>
    </lineage>
</organism>
<dbReference type="AlphaFoldDB" id="A0A8S3WI68"/>
<gene>
    <name evidence="1" type="ORF">PAPOLLO_LOCUS6531</name>
</gene>
<dbReference type="Proteomes" id="UP000691718">
    <property type="component" value="Unassembled WGS sequence"/>
</dbReference>
<dbReference type="EMBL" id="CAJQZP010000426">
    <property type="protein sequence ID" value="CAG4961271.1"/>
    <property type="molecule type" value="Genomic_DNA"/>
</dbReference>
<reference evidence="1" key="1">
    <citation type="submission" date="2021-04" db="EMBL/GenBank/DDBJ databases">
        <authorList>
            <person name="Tunstrom K."/>
        </authorList>
    </citation>
    <scope>NUCLEOTIDE SEQUENCE</scope>
</reference>
<accession>A0A8S3WI68</accession>